<evidence type="ECO:0000313" key="3">
    <source>
        <dbReference type="Proteomes" id="UP000235616"/>
    </source>
</evidence>
<reference evidence="2 3" key="1">
    <citation type="submission" date="2018-01" db="EMBL/GenBank/DDBJ databases">
        <title>Whole genome analyses suggest that Burkholderia sensu lato contains two further novel genera in the rhizoxinica-symbiotica group Mycetohabitans gen. nov., and Trinickia gen. nov.: implications for the evolution of diazotrophy and nodulation in the Burkholderiaceae.</title>
        <authorList>
            <person name="Estrada-de los Santos P."/>
            <person name="Palmer M."/>
            <person name="Chavez-Ramirez B."/>
            <person name="Beukes C."/>
            <person name="Steenkamp E.T."/>
            <person name="Hirsch A.M."/>
            <person name="Manyaka P."/>
            <person name="Maluk M."/>
            <person name="Lafos M."/>
            <person name="Crook M."/>
            <person name="Gross E."/>
            <person name="Simon M.F."/>
            <person name="Bueno dos Reis Junior F."/>
            <person name="Poole P.S."/>
            <person name="Venter S.N."/>
            <person name="James E.K."/>
        </authorList>
    </citation>
    <scope>NUCLEOTIDE SEQUENCE [LARGE SCALE GENOMIC DNA]</scope>
    <source>
        <strain evidence="2 3">GIMN1.004</strain>
    </source>
</reference>
<evidence type="ECO:0000259" key="1">
    <source>
        <dbReference type="Pfam" id="PF01738"/>
    </source>
</evidence>
<comment type="caution">
    <text evidence="2">The sequence shown here is derived from an EMBL/GenBank/DDBJ whole genome shotgun (WGS) entry which is preliminary data.</text>
</comment>
<accession>A0A2N7VG51</accession>
<dbReference type="InterPro" id="IPR050261">
    <property type="entry name" value="FrsA_esterase"/>
</dbReference>
<dbReference type="SUPFAM" id="SSF53474">
    <property type="entry name" value="alpha/beta-Hydrolases"/>
    <property type="match status" value="1"/>
</dbReference>
<evidence type="ECO:0000313" key="2">
    <source>
        <dbReference type="EMBL" id="PMS16121.1"/>
    </source>
</evidence>
<dbReference type="PANTHER" id="PTHR22946:SF4">
    <property type="entry name" value="ESTERASE FRSA"/>
    <property type="match status" value="1"/>
</dbReference>
<dbReference type="Proteomes" id="UP000235616">
    <property type="component" value="Unassembled WGS sequence"/>
</dbReference>
<dbReference type="AlphaFoldDB" id="A0A2N7VG51"/>
<name>A0A2N7VG51_9BURK</name>
<protein>
    <submittedName>
        <fullName evidence="2">Dienelactone hydrolase</fullName>
    </submittedName>
</protein>
<dbReference type="EMBL" id="PNYA01000026">
    <property type="protein sequence ID" value="PMS16121.1"/>
    <property type="molecule type" value="Genomic_DNA"/>
</dbReference>
<dbReference type="InterPro" id="IPR002925">
    <property type="entry name" value="Dienelactn_hydro"/>
</dbReference>
<organism evidence="2 3">
    <name type="scientific">Trinickia dabaoshanensis</name>
    <dbReference type="NCBI Taxonomy" id="564714"/>
    <lineage>
        <taxon>Bacteria</taxon>
        <taxon>Pseudomonadati</taxon>
        <taxon>Pseudomonadota</taxon>
        <taxon>Betaproteobacteria</taxon>
        <taxon>Burkholderiales</taxon>
        <taxon>Burkholderiaceae</taxon>
        <taxon>Trinickia</taxon>
    </lineage>
</organism>
<proteinExistence type="predicted"/>
<dbReference type="Pfam" id="PF01738">
    <property type="entry name" value="DLH"/>
    <property type="match status" value="1"/>
</dbReference>
<gene>
    <name evidence="2" type="ORF">C0Z18_24295</name>
</gene>
<feature type="domain" description="Dienelactone hydrolase" evidence="1">
    <location>
        <begin position="45"/>
        <end position="258"/>
    </location>
</feature>
<dbReference type="PANTHER" id="PTHR22946">
    <property type="entry name" value="DIENELACTONE HYDROLASE DOMAIN-CONTAINING PROTEIN-RELATED"/>
    <property type="match status" value="1"/>
</dbReference>
<dbReference type="GO" id="GO:0016787">
    <property type="term" value="F:hydrolase activity"/>
    <property type="evidence" value="ECO:0007669"/>
    <property type="project" value="UniProtKB-KW"/>
</dbReference>
<sequence>MRFVRVALMVLGIFVVSPVWAKMVAKPVSWQLDGTTFKSMLVYDDAVTAKRPGLLMVPNWYGVNDIAVKKAEMIAGKDYVILLTDMYGDGVRPKSDDDARTAVAPLYHDRGLMRARMVKAFEQLKGQAKDAPVDLSRLAAIGFCFGGAAVLDLARTGSDVKAVVAFHGDLSTDNPALAAKIKARVLAMNGSADTFTIGQVPDFTKGMEQDSADWQFVEIGHAVHCFTETEATAKTGNCRYDAKVAARSYRLMRDWLTESFAVDSNAAGT</sequence>
<dbReference type="RefSeq" id="WP_102648005.1">
    <property type="nucleotide sequence ID" value="NZ_PNYA01000026.1"/>
</dbReference>
<keyword evidence="3" id="KW-1185">Reference proteome</keyword>
<dbReference type="OrthoDB" id="9787933at2"/>
<keyword evidence="2" id="KW-0378">Hydrolase</keyword>
<dbReference type="Gene3D" id="3.40.50.1820">
    <property type="entry name" value="alpha/beta hydrolase"/>
    <property type="match status" value="1"/>
</dbReference>
<dbReference type="InterPro" id="IPR029058">
    <property type="entry name" value="AB_hydrolase_fold"/>
</dbReference>